<dbReference type="GO" id="GO:0042773">
    <property type="term" value="P:ATP synthesis coupled electron transport"/>
    <property type="evidence" value="ECO:0007669"/>
    <property type="project" value="InterPro"/>
</dbReference>
<dbReference type="PANTHER" id="PTHR42682">
    <property type="entry name" value="HYDROGENASE-4 COMPONENT F"/>
    <property type="match status" value="1"/>
</dbReference>
<keyword evidence="4 8" id="KW-1133">Transmembrane helix</keyword>
<evidence type="ECO:0000313" key="11">
    <source>
        <dbReference type="Proteomes" id="UP000748308"/>
    </source>
</evidence>
<evidence type="ECO:0000256" key="5">
    <source>
        <dbReference type="ARBA" id="ARBA00023002"/>
    </source>
</evidence>
<evidence type="ECO:0000259" key="9">
    <source>
        <dbReference type="Pfam" id="PF00361"/>
    </source>
</evidence>
<dbReference type="GO" id="GO:0016491">
    <property type="term" value="F:oxidoreductase activity"/>
    <property type="evidence" value="ECO:0007669"/>
    <property type="project" value="UniProtKB-KW"/>
</dbReference>
<dbReference type="EMBL" id="VGIY01000270">
    <property type="protein sequence ID" value="MBM3318131.1"/>
    <property type="molecule type" value="Genomic_DNA"/>
</dbReference>
<evidence type="ECO:0000256" key="4">
    <source>
        <dbReference type="ARBA" id="ARBA00022989"/>
    </source>
</evidence>
<proteinExistence type="predicted"/>
<gene>
    <name evidence="10" type="ORF">FJY75_09825</name>
</gene>
<evidence type="ECO:0000313" key="10">
    <source>
        <dbReference type="EMBL" id="MBM3318131.1"/>
    </source>
</evidence>
<evidence type="ECO:0000256" key="1">
    <source>
        <dbReference type="ARBA" id="ARBA00004651"/>
    </source>
</evidence>
<feature type="transmembrane region" description="Helical" evidence="8">
    <location>
        <begin position="263"/>
        <end position="282"/>
    </location>
</feature>
<accession>A0A937XCU7</accession>
<feature type="transmembrane region" description="Helical" evidence="8">
    <location>
        <begin position="201"/>
        <end position="221"/>
    </location>
</feature>
<dbReference type="Proteomes" id="UP000748308">
    <property type="component" value="Unassembled WGS sequence"/>
</dbReference>
<dbReference type="InterPro" id="IPR003918">
    <property type="entry name" value="NADH_UbQ_OxRdtase"/>
</dbReference>
<dbReference type="Pfam" id="PF00361">
    <property type="entry name" value="Proton_antipo_M"/>
    <property type="match status" value="1"/>
</dbReference>
<feature type="transmembrane region" description="Helical" evidence="8">
    <location>
        <begin position="147"/>
        <end position="167"/>
    </location>
</feature>
<feature type="non-terminal residue" evidence="10">
    <location>
        <position position="352"/>
    </location>
</feature>
<reference evidence="10" key="1">
    <citation type="submission" date="2019-03" db="EMBL/GenBank/DDBJ databases">
        <title>Lake Tanganyika Metagenome-Assembled Genomes (MAGs).</title>
        <authorList>
            <person name="Tran P."/>
        </authorList>
    </citation>
    <scope>NUCLEOTIDE SEQUENCE</scope>
    <source>
        <strain evidence="10">M_DeepCast_400m_m2_100</strain>
    </source>
</reference>
<evidence type="ECO:0000256" key="8">
    <source>
        <dbReference type="SAM" id="Phobius"/>
    </source>
</evidence>
<keyword evidence="5" id="KW-0560">Oxidoreductase</keyword>
<comment type="subcellular location">
    <subcellularLocation>
        <location evidence="1">Cell membrane</location>
        <topology evidence="1">Multi-pass membrane protein</topology>
    </subcellularLocation>
    <subcellularLocation>
        <location evidence="7">Membrane</location>
        <topology evidence="7">Multi-pass membrane protein</topology>
    </subcellularLocation>
</comment>
<dbReference type="InterPro" id="IPR052175">
    <property type="entry name" value="ComplexI-like_HydComp"/>
</dbReference>
<name>A0A937XCU7_UNCEI</name>
<dbReference type="GO" id="GO:0008137">
    <property type="term" value="F:NADH dehydrogenase (ubiquinone) activity"/>
    <property type="evidence" value="ECO:0007669"/>
    <property type="project" value="InterPro"/>
</dbReference>
<keyword evidence="6 8" id="KW-0472">Membrane</keyword>
<evidence type="ECO:0000256" key="2">
    <source>
        <dbReference type="ARBA" id="ARBA00022475"/>
    </source>
</evidence>
<feature type="transmembrane region" description="Helical" evidence="8">
    <location>
        <begin position="63"/>
        <end position="96"/>
    </location>
</feature>
<evidence type="ECO:0000256" key="7">
    <source>
        <dbReference type="RuleBase" id="RU000320"/>
    </source>
</evidence>
<evidence type="ECO:0000256" key="3">
    <source>
        <dbReference type="ARBA" id="ARBA00022692"/>
    </source>
</evidence>
<feature type="transmembrane region" description="Helical" evidence="8">
    <location>
        <begin position="294"/>
        <end position="315"/>
    </location>
</feature>
<protein>
    <submittedName>
        <fullName evidence="10">Na+/H+ antiporter subunit D</fullName>
    </submittedName>
</protein>
<sequence>MWTLSGMQDGSTLSITLLGWELTPLRVDRLALLFGWVFAIVAFIGGVYALHLRSLGQQVAASLYAGSALGAVFAGDLITLLVFWEIMALGSAWLVWSRRTPASLAAGMRYIYVHLAGGGLLMAGILLHAGDTGSLAFTAFAQPSPAAWLILLGFGINAAIPPLHAWLPDAYPQATVTGAVFMSAFTTKTAVYALARGFAGWELLVPFGVAMTLYGVVYATLANDIRRLLAYHIVSQVGYMVAGVGLGSQMGINGATAHAFTHILYKGLLFMGAGAVLHATARSKLTELGGLGRFMPWTVALYLVGAFSISGFPLFSGFVSKAVTVDAAAKLGRDGVVLLLHLASIGTFLSTT</sequence>
<dbReference type="PRINTS" id="PR01437">
    <property type="entry name" value="NUOXDRDTASE4"/>
</dbReference>
<dbReference type="AlphaFoldDB" id="A0A937XCU7"/>
<keyword evidence="3 7" id="KW-0812">Transmembrane</keyword>
<dbReference type="GO" id="GO:0005886">
    <property type="term" value="C:plasma membrane"/>
    <property type="evidence" value="ECO:0007669"/>
    <property type="project" value="UniProtKB-SubCell"/>
</dbReference>
<evidence type="ECO:0000256" key="6">
    <source>
        <dbReference type="ARBA" id="ARBA00023136"/>
    </source>
</evidence>
<feature type="domain" description="NADH:quinone oxidoreductase/Mrp antiporter transmembrane" evidence="9">
    <location>
        <begin position="74"/>
        <end position="339"/>
    </location>
</feature>
<dbReference type="PANTHER" id="PTHR42682:SF4">
    <property type="entry name" value="NADH-UBIQUINONE_PLASTOQUINONE"/>
    <property type="match status" value="1"/>
</dbReference>
<feature type="transmembrane region" description="Helical" evidence="8">
    <location>
        <begin position="30"/>
        <end position="51"/>
    </location>
</feature>
<feature type="transmembrane region" description="Helical" evidence="8">
    <location>
        <begin position="108"/>
        <end position="127"/>
    </location>
</feature>
<dbReference type="InterPro" id="IPR001750">
    <property type="entry name" value="ND/Mrp_TM"/>
</dbReference>
<organism evidence="10 11">
    <name type="scientific">Eiseniibacteriota bacterium</name>
    <dbReference type="NCBI Taxonomy" id="2212470"/>
    <lineage>
        <taxon>Bacteria</taxon>
        <taxon>Candidatus Eiseniibacteriota</taxon>
    </lineage>
</organism>
<keyword evidence="2" id="KW-1003">Cell membrane</keyword>
<comment type="caution">
    <text evidence="10">The sequence shown here is derived from an EMBL/GenBank/DDBJ whole genome shotgun (WGS) entry which is preliminary data.</text>
</comment>
<feature type="transmembrane region" description="Helical" evidence="8">
    <location>
        <begin position="228"/>
        <end position="251"/>
    </location>
</feature>